<comment type="caution">
    <text evidence="2">The sequence shown here is derived from an EMBL/GenBank/DDBJ whole genome shotgun (WGS) entry which is preliminary data.</text>
</comment>
<feature type="region of interest" description="Disordered" evidence="1">
    <location>
        <begin position="75"/>
        <end position="94"/>
    </location>
</feature>
<protein>
    <submittedName>
        <fullName evidence="2">Uncharacterized protein</fullName>
    </submittedName>
</protein>
<accession>A0AAV4K7R7</accession>
<reference evidence="2" key="1">
    <citation type="journal article" date="2014" name="Int. J. Syst. Evol. Microbiol.">
        <title>Complete genome sequence of Corynebacterium casei LMG S-19264T (=DSM 44701T), isolated from a smear-ripened cheese.</title>
        <authorList>
            <consortium name="US DOE Joint Genome Institute (JGI-PGF)"/>
            <person name="Walter F."/>
            <person name="Albersmeier A."/>
            <person name="Kalinowski J."/>
            <person name="Ruckert C."/>
        </authorList>
    </citation>
    <scope>NUCLEOTIDE SEQUENCE</scope>
    <source>
        <strain evidence="2">CGMCC 1.8885</strain>
    </source>
</reference>
<proteinExistence type="predicted"/>
<dbReference type="EMBL" id="BMMA01000014">
    <property type="protein sequence ID" value="GGI83627.1"/>
    <property type="molecule type" value="Genomic_DNA"/>
</dbReference>
<gene>
    <name evidence="2" type="ORF">GCM10010914_17460</name>
</gene>
<sequence length="94" mass="10308">MFRAGPDADHAAQAQFAACRGRVVEIVEMGVRVEHGEQGTAPDEKEGGGFPLPLSTWLLSWTPKWSQLIRTRKHMLPLPPGANEPTVPRTVPPE</sequence>
<organism evidence="2 3">
    <name type="scientific">Deinococcus wulumuqiensis</name>
    <dbReference type="NCBI Taxonomy" id="980427"/>
    <lineage>
        <taxon>Bacteria</taxon>
        <taxon>Thermotogati</taxon>
        <taxon>Deinococcota</taxon>
        <taxon>Deinococci</taxon>
        <taxon>Deinococcales</taxon>
        <taxon>Deinococcaceae</taxon>
        <taxon>Deinococcus</taxon>
    </lineage>
</organism>
<evidence type="ECO:0000313" key="3">
    <source>
        <dbReference type="Proteomes" id="UP000652720"/>
    </source>
</evidence>
<evidence type="ECO:0000256" key="1">
    <source>
        <dbReference type="SAM" id="MobiDB-lite"/>
    </source>
</evidence>
<dbReference type="AlphaFoldDB" id="A0AAV4K7R7"/>
<dbReference type="Proteomes" id="UP000652720">
    <property type="component" value="Unassembled WGS sequence"/>
</dbReference>
<name>A0AAV4K7R7_9DEIO</name>
<reference evidence="2" key="2">
    <citation type="submission" date="2023-08" db="EMBL/GenBank/DDBJ databases">
        <authorList>
            <person name="Sun Q."/>
            <person name="Zhou Y."/>
        </authorList>
    </citation>
    <scope>NUCLEOTIDE SEQUENCE</scope>
    <source>
        <strain evidence="2">CGMCC 1.8885</strain>
    </source>
</reference>
<evidence type="ECO:0000313" key="2">
    <source>
        <dbReference type="EMBL" id="GGI83627.1"/>
    </source>
</evidence>